<organism evidence="8 9">
    <name type="scientific">Cervus elaphus hippelaphus</name>
    <name type="common">European red deer</name>
    <dbReference type="NCBI Taxonomy" id="46360"/>
    <lineage>
        <taxon>Eukaryota</taxon>
        <taxon>Metazoa</taxon>
        <taxon>Chordata</taxon>
        <taxon>Craniata</taxon>
        <taxon>Vertebrata</taxon>
        <taxon>Euteleostomi</taxon>
        <taxon>Mammalia</taxon>
        <taxon>Eutheria</taxon>
        <taxon>Laurasiatheria</taxon>
        <taxon>Artiodactyla</taxon>
        <taxon>Ruminantia</taxon>
        <taxon>Pecora</taxon>
        <taxon>Cervidae</taxon>
        <taxon>Cervinae</taxon>
        <taxon>Cervus</taxon>
    </lineage>
</organism>
<keyword evidence="6" id="KW-0325">Glycoprotein</keyword>
<dbReference type="AlphaFoldDB" id="A0A212DF29"/>
<evidence type="ECO:0000313" key="9">
    <source>
        <dbReference type="Proteomes" id="UP000242450"/>
    </source>
</evidence>
<accession>A0A212DF29</accession>
<dbReference type="InterPro" id="IPR050969">
    <property type="entry name" value="Dev_Signal_Modulators"/>
</dbReference>
<evidence type="ECO:0000256" key="2">
    <source>
        <dbReference type="ARBA" id="ARBA00022473"/>
    </source>
</evidence>
<evidence type="ECO:0000256" key="5">
    <source>
        <dbReference type="ARBA" id="ARBA00023157"/>
    </source>
</evidence>
<name>A0A212DF29_CEREH</name>
<evidence type="ECO:0000256" key="6">
    <source>
        <dbReference type="ARBA" id="ARBA00023180"/>
    </source>
</evidence>
<evidence type="ECO:0000313" key="8">
    <source>
        <dbReference type="EMBL" id="OWK16782.1"/>
    </source>
</evidence>
<evidence type="ECO:0000256" key="4">
    <source>
        <dbReference type="ARBA" id="ARBA00022729"/>
    </source>
</evidence>
<dbReference type="GO" id="GO:0005102">
    <property type="term" value="F:signaling receptor binding"/>
    <property type="evidence" value="ECO:0007669"/>
    <property type="project" value="TreeGrafter"/>
</dbReference>
<evidence type="ECO:0000259" key="7">
    <source>
        <dbReference type="PROSITE" id="PS50814"/>
    </source>
</evidence>
<keyword evidence="5" id="KW-1015">Disulfide bond</keyword>
<dbReference type="OrthoDB" id="10266706at2759"/>
<evidence type="ECO:0000256" key="1">
    <source>
        <dbReference type="ARBA" id="ARBA00004613"/>
    </source>
</evidence>
<gene>
    <name evidence="8" type="ORF">Celaphus_00011634</name>
</gene>
<dbReference type="InterPro" id="IPR003306">
    <property type="entry name" value="WIF"/>
</dbReference>
<dbReference type="InterPro" id="IPR013309">
    <property type="entry name" value="Wnt-inh"/>
</dbReference>
<keyword evidence="9" id="KW-1185">Reference proteome</keyword>
<comment type="subcellular location">
    <subcellularLocation>
        <location evidence="1">Secreted</location>
    </subcellularLocation>
</comment>
<dbReference type="GO" id="GO:0005576">
    <property type="term" value="C:extracellular region"/>
    <property type="evidence" value="ECO:0007669"/>
    <property type="project" value="UniProtKB-SubCell"/>
</dbReference>
<feature type="domain" description="WIF" evidence="7">
    <location>
        <begin position="1"/>
        <end position="116"/>
    </location>
</feature>
<comment type="caution">
    <text evidence="8">The sequence shown here is derived from an EMBL/GenBank/DDBJ whole genome shotgun (WGS) entry which is preliminary data.</text>
</comment>
<dbReference type="Proteomes" id="UP000242450">
    <property type="component" value="Chromosome 3"/>
</dbReference>
<dbReference type="PANTHER" id="PTHR14949">
    <property type="entry name" value="EGF-LIKE-DOMAIN, MULTIPLE 7, 8"/>
    <property type="match status" value="1"/>
</dbReference>
<dbReference type="InterPro" id="IPR038677">
    <property type="entry name" value="WIF_sf"/>
</dbReference>
<keyword evidence="3" id="KW-0964">Secreted</keyword>
<dbReference type="GO" id="GO:0009986">
    <property type="term" value="C:cell surface"/>
    <property type="evidence" value="ECO:0007669"/>
    <property type="project" value="TreeGrafter"/>
</dbReference>
<keyword evidence="2" id="KW-0217">Developmental protein</keyword>
<dbReference type="PRINTS" id="PR01901">
    <property type="entry name" value="WIFPROTEIN"/>
</dbReference>
<sequence length="121" mass="13429">MKFCREAEYFYEFLSLRSLDKGIMADPTVNVPLLGTVPHKASEELVYVQLVAHQSVLECHISCFSILPFSLVVQVGFPCLGKQDGVAAFEVNVIVMNSEGNTILQTPQNAIFFKTCQQGNQ</sequence>
<evidence type="ECO:0000256" key="3">
    <source>
        <dbReference type="ARBA" id="ARBA00022525"/>
    </source>
</evidence>
<protein>
    <recommendedName>
        <fullName evidence="7">WIF domain-containing protein</fullName>
    </recommendedName>
</protein>
<keyword evidence="4" id="KW-0732">Signal</keyword>
<proteinExistence type="predicted"/>
<reference evidence="8 9" key="1">
    <citation type="journal article" date="2018" name="Mol. Genet. Genomics">
        <title>The red deer Cervus elaphus genome CerEla1.0: sequencing, annotating, genes, and chromosomes.</title>
        <authorList>
            <person name="Bana N.A."/>
            <person name="Nyiri A."/>
            <person name="Nagy J."/>
            <person name="Frank K."/>
            <person name="Nagy T."/>
            <person name="Steger V."/>
            <person name="Schiller M."/>
            <person name="Lakatos P."/>
            <person name="Sugar L."/>
            <person name="Horn P."/>
            <person name="Barta E."/>
            <person name="Orosz L."/>
        </authorList>
    </citation>
    <scope>NUCLEOTIDE SEQUENCE [LARGE SCALE GENOMIC DNA]</scope>
    <source>
        <strain evidence="8">Hungarian</strain>
    </source>
</reference>
<dbReference type="SMART" id="SM00469">
    <property type="entry name" value="WIF"/>
    <property type="match status" value="1"/>
</dbReference>
<dbReference type="PROSITE" id="PS50814">
    <property type="entry name" value="WIF"/>
    <property type="match status" value="1"/>
</dbReference>
<dbReference type="Gene3D" id="2.60.40.2170">
    <property type="entry name" value="Wnt, WIF domain"/>
    <property type="match status" value="1"/>
</dbReference>
<dbReference type="PANTHER" id="PTHR14949:SF32">
    <property type="entry name" value="WNT INHIBITORY FACTOR 1"/>
    <property type="match status" value="1"/>
</dbReference>
<dbReference type="EMBL" id="MKHE01000003">
    <property type="protein sequence ID" value="OWK16782.1"/>
    <property type="molecule type" value="Genomic_DNA"/>
</dbReference>